<accession>A0AAV9JPD6</accession>
<keyword evidence="2" id="KW-1185">Reference proteome</keyword>
<dbReference type="AlphaFoldDB" id="A0AAV9JPD6"/>
<name>A0AAV9JPD6_9PEZI</name>
<sequence>MATHAIGQQMKTVNTSLDSEAAQQAHLPPFGEAARELQSLVATIHSNLAYTTKMIAQYGNTLLKRWHKRNAEKRASLLLKAMPDMFKQRSAPAQILLERKRKFDAALLRTIEKQSSDGRAAVNMALEVSLSQDASQLLKLLQNKSHFEPAEWVMFDHDQVRLMFDTTCCVPIAYNPHCVSMRPDSFGQLVEWERDPAHSFAIIGYPRARLILQAQAEVSTFLRRVTALLLENQLADASNGRDKWDASAASGFTNRAYSGLELARVNPAFTAPPEFDLEQVVTLLQATQPRMSYEAEKALRIQRQYEVQIRDSAVPPAEYDMALRELQFALEAKLPGMSAELSCIAEQTGNFRDHLKRDTNGQITVHIKSREEIFNRDPLLWNVIELVEYDHHFSFDPSWHIAFNDDVLSRASLKERSRIDTFLYGALSDFAAVSDAITALKHRRPHHGPRLTDDQYQASLSESTGCAKFIVGSNVVSLLLGKGRELLCSHLKPFTDLQMPPAKVNEKSFDRAHNLHLKLALPKF</sequence>
<evidence type="ECO:0000313" key="2">
    <source>
        <dbReference type="Proteomes" id="UP001324427"/>
    </source>
</evidence>
<reference evidence="1 2" key="1">
    <citation type="submission" date="2021-11" db="EMBL/GenBank/DDBJ databases">
        <title>Black yeast isolated from Biological Soil Crust.</title>
        <authorList>
            <person name="Kurbessoian T."/>
        </authorList>
    </citation>
    <scope>NUCLEOTIDE SEQUENCE [LARGE SCALE GENOMIC DNA]</scope>
    <source>
        <strain evidence="1 2">CCFEE 5522</strain>
    </source>
</reference>
<protein>
    <submittedName>
        <fullName evidence="1">Uncharacterized protein</fullName>
    </submittedName>
</protein>
<dbReference type="Proteomes" id="UP001324427">
    <property type="component" value="Unassembled WGS sequence"/>
</dbReference>
<organism evidence="1 2">
    <name type="scientific">Oleoguttula mirabilis</name>
    <dbReference type="NCBI Taxonomy" id="1507867"/>
    <lineage>
        <taxon>Eukaryota</taxon>
        <taxon>Fungi</taxon>
        <taxon>Dikarya</taxon>
        <taxon>Ascomycota</taxon>
        <taxon>Pezizomycotina</taxon>
        <taxon>Dothideomycetes</taxon>
        <taxon>Dothideomycetidae</taxon>
        <taxon>Mycosphaerellales</taxon>
        <taxon>Teratosphaeriaceae</taxon>
        <taxon>Oleoguttula</taxon>
    </lineage>
</organism>
<evidence type="ECO:0000313" key="1">
    <source>
        <dbReference type="EMBL" id="KAK4547252.1"/>
    </source>
</evidence>
<dbReference type="EMBL" id="JAVFHQ010000011">
    <property type="protein sequence ID" value="KAK4547252.1"/>
    <property type="molecule type" value="Genomic_DNA"/>
</dbReference>
<gene>
    <name evidence="1" type="ORF">LTR36_000907</name>
</gene>
<proteinExistence type="predicted"/>
<comment type="caution">
    <text evidence="1">The sequence shown here is derived from an EMBL/GenBank/DDBJ whole genome shotgun (WGS) entry which is preliminary data.</text>
</comment>